<sequence length="88" mass="10376">MPDNKELVNMLRAVIQEELKPINERLDRVEQGQQETNKRLTPIEAAVNDLKAINRRSHKEAFSQLNAIWDDVKRIENRLDVQEKKSIR</sequence>
<gene>
    <name evidence="1" type="ORF">L7E55_13430</name>
</gene>
<name>A0A9X4H7B8_9FIRM</name>
<protein>
    <submittedName>
        <fullName evidence="1">Uncharacterized protein</fullName>
    </submittedName>
</protein>
<evidence type="ECO:0000313" key="1">
    <source>
        <dbReference type="EMBL" id="MDF9409344.1"/>
    </source>
</evidence>
<dbReference type="Proteomes" id="UP001154312">
    <property type="component" value="Unassembled WGS sequence"/>
</dbReference>
<dbReference type="EMBL" id="JAKOAV010000028">
    <property type="protein sequence ID" value="MDF9409344.1"/>
    <property type="molecule type" value="Genomic_DNA"/>
</dbReference>
<comment type="caution">
    <text evidence="1">The sequence shown here is derived from an EMBL/GenBank/DDBJ whole genome shotgun (WGS) entry which is preliminary data.</text>
</comment>
<keyword evidence="2" id="KW-1185">Reference proteome</keyword>
<proteinExistence type="predicted"/>
<dbReference type="AlphaFoldDB" id="A0A9X4H7B8"/>
<accession>A0A9X4H7B8</accession>
<reference evidence="1" key="1">
    <citation type="submission" date="2022-02" db="EMBL/GenBank/DDBJ databases">
        <authorList>
            <person name="Leng L."/>
        </authorList>
    </citation>
    <scope>NUCLEOTIDE SEQUENCE</scope>
    <source>
        <strain evidence="1">JI</strain>
    </source>
</reference>
<organism evidence="1 2">
    <name type="scientific">Pelotomaculum isophthalicicum JI</name>
    <dbReference type="NCBI Taxonomy" id="947010"/>
    <lineage>
        <taxon>Bacteria</taxon>
        <taxon>Bacillati</taxon>
        <taxon>Bacillota</taxon>
        <taxon>Clostridia</taxon>
        <taxon>Eubacteriales</taxon>
        <taxon>Desulfotomaculaceae</taxon>
        <taxon>Pelotomaculum</taxon>
    </lineage>
</organism>
<evidence type="ECO:0000313" key="2">
    <source>
        <dbReference type="Proteomes" id="UP001154312"/>
    </source>
</evidence>
<dbReference type="RefSeq" id="WP_277444807.1">
    <property type="nucleotide sequence ID" value="NZ_JAKOAV010000028.1"/>
</dbReference>